<dbReference type="Gene3D" id="3.30.1140.60">
    <property type="entry name" value="F-actin capping protein, alpha subunit"/>
    <property type="match status" value="1"/>
</dbReference>
<dbReference type="InterPro" id="IPR042276">
    <property type="entry name" value="CapZ_alpha/beta_2"/>
</dbReference>
<feature type="region of interest" description="Disordered" evidence="3">
    <location>
        <begin position="147"/>
        <end position="306"/>
    </location>
</feature>
<dbReference type="Proteomes" id="UP000279259">
    <property type="component" value="Unassembled WGS sequence"/>
</dbReference>
<dbReference type="GO" id="GO:0008290">
    <property type="term" value="C:F-actin capping protein complex"/>
    <property type="evidence" value="ECO:0007669"/>
    <property type="project" value="InterPro"/>
</dbReference>
<gene>
    <name evidence="4" type="primary">CAP1</name>
    <name evidence="4" type="ORF">EHS25_006612</name>
</gene>
<dbReference type="GO" id="GO:0051016">
    <property type="term" value="P:barbed-end actin filament capping"/>
    <property type="evidence" value="ECO:0007669"/>
    <property type="project" value="InterPro"/>
</dbReference>
<feature type="compositionally biased region" description="Basic and acidic residues" evidence="3">
    <location>
        <begin position="248"/>
        <end position="275"/>
    </location>
</feature>
<dbReference type="GO" id="GO:0030036">
    <property type="term" value="P:actin cytoskeleton organization"/>
    <property type="evidence" value="ECO:0007669"/>
    <property type="project" value="TreeGrafter"/>
</dbReference>
<feature type="compositionally biased region" description="Low complexity" evidence="3">
    <location>
        <begin position="180"/>
        <end position="196"/>
    </location>
</feature>
<evidence type="ECO:0000313" key="4">
    <source>
        <dbReference type="EMBL" id="RSH93959.1"/>
    </source>
</evidence>
<dbReference type="GO" id="GO:0051015">
    <property type="term" value="F:actin filament binding"/>
    <property type="evidence" value="ECO:0007669"/>
    <property type="project" value="TreeGrafter"/>
</dbReference>
<dbReference type="InterPro" id="IPR042489">
    <property type="entry name" value="CapZ_alpha_1"/>
</dbReference>
<dbReference type="EMBL" id="RSCD01000003">
    <property type="protein sequence ID" value="RSH93959.1"/>
    <property type="molecule type" value="Genomic_DNA"/>
</dbReference>
<accession>A0A427YSB5</accession>
<reference evidence="4 5" key="1">
    <citation type="submission" date="2018-11" db="EMBL/GenBank/DDBJ databases">
        <title>Genome sequence of Saitozyma podzolica DSM 27192.</title>
        <authorList>
            <person name="Aliyu H."/>
            <person name="Gorte O."/>
            <person name="Ochsenreither K."/>
        </authorList>
    </citation>
    <scope>NUCLEOTIDE SEQUENCE [LARGE SCALE GENOMIC DNA]</scope>
    <source>
        <strain evidence="4 5">DSM 27192</strain>
    </source>
</reference>
<evidence type="ECO:0000313" key="5">
    <source>
        <dbReference type="Proteomes" id="UP000279259"/>
    </source>
</evidence>
<dbReference type="PRINTS" id="PR00191">
    <property type="entry name" value="FACTINCAPA"/>
</dbReference>
<proteinExistence type="predicted"/>
<sequence>MADLSIEDKCKLAAKLLEQAPPGEVNDVINDIRAIINDDATLMQHILPSLRAYNLSQLLVVEHPATDGIKEHTSLLSFAGIVPGEEQERFVDHEGKRSFVYDHINAAASDYQAYELPEEEEAFRAELAKSLAAYTKSHFPQGFSTVSSSQFPLLPPEPSVPEVVPETTVDSASKTDDAGAAEVAEPPEPTTAEEATSGPVTDVVEEQVGGGEVEPLPTPATEEVPEKQEEVVEPGGLEKVDSAVVLAREAEEKEEQAAAKETEEGGVEEEPRVEEVVTAGGEPTSTAESETQVVSETAPAKPPRKQERVENPVYTLEVVGNRYNISNFWTGRWRTRWIVDQAKGQVEGTIYVDVHYYEQGNVQLATEHAASFPCPTQSNGNQSVASQIVTTIAKIETAYHLELNDAYEELGEKAFRALRRALPVTRQKMDWEKVSGYTLGADLTKARS</sequence>
<evidence type="ECO:0000256" key="1">
    <source>
        <dbReference type="ARBA" id="ARBA00022467"/>
    </source>
</evidence>
<dbReference type="Pfam" id="PF01267">
    <property type="entry name" value="F-actin_cap_A"/>
    <property type="match status" value="1"/>
</dbReference>
<keyword evidence="1" id="KW-0117">Actin capping</keyword>
<keyword evidence="2" id="KW-0009">Actin-binding</keyword>
<protein>
    <submittedName>
        <fullName evidence="4">F-actin-capping protein subunit alpha</fullName>
    </submittedName>
</protein>
<evidence type="ECO:0000256" key="3">
    <source>
        <dbReference type="SAM" id="MobiDB-lite"/>
    </source>
</evidence>
<comment type="caution">
    <text evidence="4">The sequence shown here is derived from an EMBL/GenBank/DDBJ whole genome shotgun (WGS) entry which is preliminary data.</text>
</comment>
<dbReference type="PANTHER" id="PTHR10653">
    <property type="entry name" value="F-ACTIN-CAPPING PROTEIN SUBUNIT ALPHA"/>
    <property type="match status" value="1"/>
</dbReference>
<dbReference type="GO" id="GO:0030479">
    <property type="term" value="C:actin cortical patch"/>
    <property type="evidence" value="ECO:0007669"/>
    <property type="project" value="TreeGrafter"/>
</dbReference>
<feature type="compositionally biased region" description="Polar residues" evidence="3">
    <location>
        <begin position="283"/>
        <end position="295"/>
    </location>
</feature>
<dbReference type="InterPro" id="IPR002189">
    <property type="entry name" value="CapZ_alpha"/>
</dbReference>
<evidence type="ECO:0000256" key="2">
    <source>
        <dbReference type="ARBA" id="ARBA00023203"/>
    </source>
</evidence>
<dbReference type="InterPro" id="IPR037282">
    <property type="entry name" value="CapZ_alpha/beta"/>
</dbReference>
<dbReference type="Gene3D" id="3.90.1150.210">
    <property type="entry name" value="F-actin capping protein, beta subunit"/>
    <property type="match status" value="1"/>
</dbReference>
<organism evidence="4 5">
    <name type="scientific">Saitozyma podzolica</name>
    <dbReference type="NCBI Taxonomy" id="1890683"/>
    <lineage>
        <taxon>Eukaryota</taxon>
        <taxon>Fungi</taxon>
        <taxon>Dikarya</taxon>
        <taxon>Basidiomycota</taxon>
        <taxon>Agaricomycotina</taxon>
        <taxon>Tremellomycetes</taxon>
        <taxon>Tremellales</taxon>
        <taxon>Trimorphomycetaceae</taxon>
        <taxon>Saitozyma</taxon>
    </lineage>
</organism>
<dbReference type="OrthoDB" id="340550at2759"/>
<dbReference type="STRING" id="1890683.A0A427YSB5"/>
<keyword evidence="5" id="KW-1185">Reference proteome</keyword>
<name>A0A427YSB5_9TREE</name>
<dbReference type="AlphaFoldDB" id="A0A427YSB5"/>
<feature type="compositionally biased region" description="Basic and acidic residues" evidence="3">
    <location>
        <begin position="224"/>
        <end position="241"/>
    </location>
</feature>
<dbReference type="SUPFAM" id="SSF90096">
    <property type="entry name" value="Subunits of heterodimeric actin filament capping protein Capz"/>
    <property type="match status" value="1"/>
</dbReference>
<dbReference type="PANTHER" id="PTHR10653:SF0">
    <property type="entry name" value="F-ACTIN-CAPPING PROTEIN SUBUNIT ALPHA"/>
    <property type="match status" value="1"/>
</dbReference>